<dbReference type="EMBL" id="LAZR01065916">
    <property type="protein sequence ID" value="KKK54599.1"/>
    <property type="molecule type" value="Genomic_DNA"/>
</dbReference>
<protein>
    <submittedName>
        <fullName evidence="1">Uncharacterized protein</fullName>
    </submittedName>
</protein>
<reference evidence="1" key="1">
    <citation type="journal article" date="2015" name="Nature">
        <title>Complex archaea that bridge the gap between prokaryotes and eukaryotes.</title>
        <authorList>
            <person name="Spang A."/>
            <person name="Saw J.H."/>
            <person name="Jorgensen S.L."/>
            <person name="Zaremba-Niedzwiedzka K."/>
            <person name="Martijn J."/>
            <person name="Lind A.E."/>
            <person name="van Eijk R."/>
            <person name="Schleper C."/>
            <person name="Guy L."/>
            <person name="Ettema T.J."/>
        </authorList>
    </citation>
    <scope>NUCLEOTIDE SEQUENCE</scope>
</reference>
<proteinExistence type="predicted"/>
<comment type="caution">
    <text evidence="1">The sequence shown here is derived from an EMBL/GenBank/DDBJ whole genome shotgun (WGS) entry which is preliminary data.</text>
</comment>
<organism evidence="1">
    <name type="scientific">marine sediment metagenome</name>
    <dbReference type="NCBI Taxonomy" id="412755"/>
    <lineage>
        <taxon>unclassified sequences</taxon>
        <taxon>metagenomes</taxon>
        <taxon>ecological metagenomes</taxon>
    </lineage>
</organism>
<evidence type="ECO:0000313" key="1">
    <source>
        <dbReference type="EMBL" id="KKK54599.1"/>
    </source>
</evidence>
<name>A0A0F8YKB1_9ZZZZ</name>
<dbReference type="AlphaFoldDB" id="A0A0F8YKB1"/>
<sequence>MIEAVIVCVLMNWEAPPWGYDCETWQYEQPMERTAENVHVLSADCARIIATMRTNGFEVTCGEGA</sequence>
<gene>
    <name evidence="1" type="ORF">LCGC14_3083090</name>
</gene>
<accession>A0A0F8YKB1</accession>